<keyword evidence="3" id="KW-1185">Reference proteome</keyword>
<keyword evidence="2" id="KW-0413">Isomerase</keyword>
<name>A0A934RYC4_9BACT</name>
<dbReference type="EMBL" id="JAENIL010000039">
    <property type="protein sequence ID" value="MBK1879002.1"/>
    <property type="molecule type" value="Genomic_DNA"/>
</dbReference>
<dbReference type="GO" id="GO:0016853">
    <property type="term" value="F:isomerase activity"/>
    <property type="evidence" value="ECO:0007669"/>
    <property type="project" value="UniProtKB-KW"/>
</dbReference>
<protein>
    <submittedName>
        <fullName evidence="2">Sugar phosphate isomerase/epimerase</fullName>
    </submittedName>
</protein>
<reference evidence="2" key="1">
    <citation type="submission" date="2021-01" db="EMBL/GenBank/DDBJ databases">
        <title>Modified the classification status of verrucomicrobia.</title>
        <authorList>
            <person name="Feng X."/>
        </authorList>
    </citation>
    <scope>NUCLEOTIDE SEQUENCE</scope>
    <source>
        <strain evidence="2">KCTC 13126</strain>
    </source>
</reference>
<evidence type="ECO:0000313" key="3">
    <source>
        <dbReference type="Proteomes" id="UP000617628"/>
    </source>
</evidence>
<gene>
    <name evidence="2" type="ORF">JIN87_19110</name>
</gene>
<dbReference type="AlphaFoldDB" id="A0A934RYC4"/>
<dbReference type="RefSeq" id="WP_200357216.1">
    <property type="nucleotide sequence ID" value="NZ_JAENIL010000039.1"/>
</dbReference>
<dbReference type="InterPro" id="IPR036237">
    <property type="entry name" value="Xyl_isomerase-like_sf"/>
</dbReference>
<dbReference type="InterPro" id="IPR013022">
    <property type="entry name" value="Xyl_isomerase-like_TIM-brl"/>
</dbReference>
<dbReference type="Gene3D" id="3.20.20.150">
    <property type="entry name" value="Divalent-metal-dependent TIM barrel enzymes"/>
    <property type="match status" value="1"/>
</dbReference>
<dbReference type="PANTHER" id="PTHR12110">
    <property type="entry name" value="HYDROXYPYRUVATE ISOMERASE"/>
    <property type="match status" value="1"/>
</dbReference>
<dbReference type="Proteomes" id="UP000617628">
    <property type="component" value="Unassembled WGS sequence"/>
</dbReference>
<feature type="domain" description="Xylose isomerase-like TIM barrel" evidence="1">
    <location>
        <begin position="58"/>
        <end position="287"/>
    </location>
</feature>
<organism evidence="2 3">
    <name type="scientific">Pelagicoccus mobilis</name>
    <dbReference type="NCBI Taxonomy" id="415221"/>
    <lineage>
        <taxon>Bacteria</taxon>
        <taxon>Pseudomonadati</taxon>
        <taxon>Verrucomicrobiota</taxon>
        <taxon>Opitutia</taxon>
        <taxon>Puniceicoccales</taxon>
        <taxon>Pelagicoccaceae</taxon>
        <taxon>Pelagicoccus</taxon>
    </lineage>
</organism>
<comment type="caution">
    <text evidence="2">The sequence shown here is derived from an EMBL/GenBank/DDBJ whole genome shotgun (WGS) entry which is preliminary data.</text>
</comment>
<evidence type="ECO:0000259" key="1">
    <source>
        <dbReference type="Pfam" id="PF01261"/>
    </source>
</evidence>
<proteinExistence type="predicted"/>
<evidence type="ECO:0000313" key="2">
    <source>
        <dbReference type="EMBL" id="MBK1879002.1"/>
    </source>
</evidence>
<dbReference type="Pfam" id="PF01261">
    <property type="entry name" value="AP_endonuc_2"/>
    <property type="match status" value="1"/>
</dbReference>
<accession>A0A934RYC4</accession>
<dbReference type="SUPFAM" id="SSF51658">
    <property type="entry name" value="Xylose isomerase-like"/>
    <property type="match status" value="1"/>
</dbReference>
<dbReference type="InterPro" id="IPR050312">
    <property type="entry name" value="IolE/XylAMocC-like"/>
</dbReference>
<dbReference type="PANTHER" id="PTHR12110:SF53">
    <property type="entry name" value="BLR5974 PROTEIN"/>
    <property type="match status" value="1"/>
</dbReference>
<sequence>MMEINRRSALQKIAVLAGAVVSSGTMLRGSTLPNLPLKLGLDAHSVRAMKWEAMQLIEYAASLKLDAVLFNGLQYFKSLDTAYLRRVREAAESKCLQIRIGAGGISIGVKKYRDRFGSPEETLALGVRVATDLGSPTVNCRIGAIADRYTEGGIEARLEEAASVIKATRSRAEDAGVRFAFENHAADTRSEEILALIDEVGSDLLGVMLDPGNALWAMEDPMTQLEVLGDHVLCTSIRDYTVWEAPEGGTFQWTAIGEGMMDVPAYLKLFKAKCPDAPFFVETISNSQRPIPFLTDEFWEGFPNTKAAGIREFLALVRRGEPQLVVEPAQGESKKAFEQRHQKIEFEKSIRNLRTELARI</sequence>